<dbReference type="Pfam" id="PF02826">
    <property type="entry name" value="2-Hacid_dh_C"/>
    <property type="match status" value="1"/>
</dbReference>
<dbReference type="Pfam" id="PF00389">
    <property type="entry name" value="2-Hacid_dh"/>
    <property type="match status" value="1"/>
</dbReference>
<gene>
    <name evidence="7" type="ORF">GCM10022402_02910</name>
</gene>
<evidence type="ECO:0000259" key="6">
    <source>
        <dbReference type="Pfam" id="PF02826"/>
    </source>
</evidence>
<dbReference type="PROSITE" id="PS00670">
    <property type="entry name" value="D_2_HYDROXYACID_DH_2"/>
    <property type="match status" value="1"/>
</dbReference>
<dbReference type="Proteomes" id="UP001500908">
    <property type="component" value="Unassembled WGS sequence"/>
</dbReference>
<protein>
    <recommendedName>
        <fullName evidence="9">D-3-phosphoglycerate dehydrogenase</fullName>
    </recommendedName>
</protein>
<dbReference type="PANTHER" id="PTHR43761:SF1">
    <property type="entry name" value="D-ISOMER SPECIFIC 2-HYDROXYACID DEHYDROGENASE CATALYTIC DOMAIN-CONTAINING PROTEIN-RELATED"/>
    <property type="match status" value="1"/>
</dbReference>
<evidence type="ECO:0000256" key="2">
    <source>
        <dbReference type="ARBA" id="ARBA00023002"/>
    </source>
</evidence>
<dbReference type="InterPro" id="IPR006140">
    <property type="entry name" value="D-isomer_DH_NAD-bd"/>
</dbReference>
<keyword evidence="2 4" id="KW-0560">Oxidoreductase</keyword>
<dbReference type="SUPFAM" id="SSF52283">
    <property type="entry name" value="Formate/glycerate dehydrogenase catalytic domain-like"/>
    <property type="match status" value="1"/>
</dbReference>
<sequence>MGDQTVVITDTGEFDPGPAVELLTDSGFTVDVLGTTERSRIAAEAHRAVVLVVHDARIDASLLDQLPQLRLIVTMNPDYCDIDTEDAERRGVWVAQIPAGMDVEQIANHAIALSLAQLRRVASSSHPMTMGGGRPCDLTLGVVGMGAVGSRVAELSRPLFGRVVGTDARTRLWPQGVDRVGFAELIAISDVISLHMPLTPRTRGMIDAQTISWMRQGVILVNLSANDLISRPDLITALHTGKIAGLAANSVPEWERHASARCPLRSHPAVLLSPFGPDQTAEHARLRLLRVVRNVVNWSDRGIPLDPVPREASLPFAADNLPSAVAAH</sequence>
<evidence type="ECO:0000256" key="3">
    <source>
        <dbReference type="ARBA" id="ARBA00023027"/>
    </source>
</evidence>
<evidence type="ECO:0000313" key="7">
    <source>
        <dbReference type="EMBL" id="GAA3725610.1"/>
    </source>
</evidence>
<dbReference type="InterPro" id="IPR006139">
    <property type="entry name" value="D-isomer_2_OHA_DH_cat_dom"/>
</dbReference>
<dbReference type="PANTHER" id="PTHR43761">
    <property type="entry name" value="D-ISOMER SPECIFIC 2-HYDROXYACID DEHYDROGENASE FAMILY PROTEIN (AFU_ORTHOLOGUE AFUA_1G13630)"/>
    <property type="match status" value="1"/>
</dbReference>
<comment type="similarity">
    <text evidence="1 4">Belongs to the D-isomer specific 2-hydroxyacid dehydrogenase family.</text>
</comment>
<evidence type="ECO:0000259" key="5">
    <source>
        <dbReference type="Pfam" id="PF00389"/>
    </source>
</evidence>
<dbReference type="InterPro" id="IPR050418">
    <property type="entry name" value="D-iso_2-hydroxyacid_DH_PdxB"/>
</dbReference>
<accession>A0ABP7EYI7</accession>
<proteinExistence type="inferred from homology"/>
<feature type="domain" description="D-isomer specific 2-hydroxyacid dehydrogenase NAD-binding" evidence="6">
    <location>
        <begin position="134"/>
        <end position="274"/>
    </location>
</feature>
<evidence type="ECO:0000313" key="8">
    <source>
        <dbReference type="Proteomes" id="UP001500908"/>
    </source>
</evidence>
<keyword evidence="8" id="KW-1185">Reference proteome</keyword>
<dbReference type="Gene3D" id="3.40.50.720">
    <property type="entry name" value="NAD(P)-binding Rossmann-like Domain"/>
    <property type="match status" value="2"/>
</dbReference>
<dbReference type="SUPFAM" id="SSF51735">
    <property type="entry name" value="NAD(P)-binding Rossmann-fold domains"/>
    <property type="match status" value="1"/>
</dbReference>
<evidence type="ECO:0000256" key="4">
    <source>
        <dbReference type="RuleBase" id="RU003719"/>
    </source>
</evidence>
<organism evidence="7 8">
    <name type="scientific">Salinactinospora qingdaonensis</name>
    <dbReference type="NCBI Taxonomy" id="702744"/>
    <lineage>
        <taxon>Bacteria</taxon>
        <taxon>Bacillati</taxon>
        <taxon>Actinomycetota</taxon>
        <taxon>Actinomycetes</taxon>
        <taxon>Streptosporangiales</taxon>
        <taxon>Nocardiopsidaceae</taxon>
        <taxon>Salinactinospora</taxon>
    </lineage>
</organism>
<name>A0ABP7EYI7_9ACTN</name>
<feature type="domain" description="D-isomer specific 2-hydroxyacid dehydrogenase catalytic" evidence="5">
    <location>
        <begin position="18"/>
        <end position="304"/>
    </location>
</feature>
<dbReference type="EMBL" id="BAABDD010000001">
    <property type="protein sequence ID" value="GAA3725610.1"/>
    <property type="molecule type" value="Genomic_DNA"/>
</dbReference>
<keyword evidence="3" id="KW-0520">NAD</keyword>
<dbReference type="InterPro" id="IPR036291">
    <property type="entry name" value="NAD(P)-bd_dom_sf"/>
</dbReference>
<dbReference type="RefSeq" id="WP_344966430.1">
    <property type="nucleotide sequence ID" value="NZ_BAABDD010000001.1"/>
</dbReference>
<dbReference type="InterPro" id="IPR029753">
    <property type="entry name" value="D-isomer_DH_CS"/>
</dbReference>
<comment type="caution">
    <text evidence="7">The sequence shown here is derived from an EMBL/GenBank/DDBJ whole genome shotgun (WGS) entry which is preliminary data.</text>
</comment>
<reference evidence="8" key="1">
    <citation type="journal article" date="2019" name="Int. J. Syst. Evol. Microbiol.">
        <title>The Global Catalogue of Microorganisms (GCM) 10K type strain sequencing project: providing services to taxonomists for standard genome sequencing and annotation.</title>
        <authorList>
            <consortium name="The Broad Institute Genomics Platform"/>
            <consortium name="The Broad Institute Genome Sequencing Center for Infectious Disease"/>
            <person name="Wu L."/>
            <person name="Ma J."/>
        </authorList>
    </citation>
    <scope>NUCLEOTIDE SEQUENCE [LARGE SCALE GENOMIC DNA]</scope>
    <source>
        <strain evidence="8">JCM 17137</strain>
    </source>
</reference>
<evidence type="ECO:0000256" key="1">
    <source>
        <dbReference type="ARBA" id="ARBA00005854"/>
    </source>
</evidence>
<evidence type="ECO:0008006" key="9">
    <source>
        <dbReference type="Google" id="ProtNLM"/>
    </source>
</evidence>